<sequence length="72" mass="8239">MNCLHQTYFLSLWTDEKGVQQEEDCTILLTSESLTVPKPILPFISMTFLCLGLRLTTVISIKPHPSCHYKLN</sequence>
<evidence type="ECO:0000313" key="1">
    <source>
        <dbReference type="EMBL" id="MBX36227.1"/>
    </source>
</evidence>
<proteinExistence type="predicted"/>
<organism evidence="1">
    <name type="scientific">Rhizophora mucronata</name>
    <name type="common">Asiatic mangrove</name>
    <dbReference type="NCBI Taxonomy" id="61149"/>
    <lineage>
        <taxon>Eukaryota</taxon>
        <taxon>Viridiplantae</taxon>
        <taxon>Streptophyta</taxon>
        <taxon>Embryophyta</taxon>
        <taxon>Tracheophyta</taxon>
        <taxon>Spermatophyta</taxon>
        <taxon>Magnoliopsida</taxon>
        <taxon>eudicotyledons</taxon>
        <taxon>Gunneridae</taxon>
        <taxon>Pentapetalae</taxon>
        <taxon>rosids</taxon>
        <taxon>fabids</taxon>
        <taxon>Malpighiales</taxon>
        <taxon>Rhizophoraceae</taxon>
        <taxon>Rhizophora</taxon>
    </lineage>
</organism>
<reference evidence="1" key="1">
    <citation type="submission" date="2018-02" db="EMBL/GenBank/DDBJ databases">
        <title>Rhizophora mucronata_Transcriptome.</title>
        <authorList>
            <person name="Meera S.P."/>
            <person name="Sreeshan A."/>
            <person name="Augustine A."/>
        </authorList>
    </citation>
    <scope>NUCLEOTIDE SEQUENCE</scope>
    <source>
        <tissue evidence="1">Leaf</tissue>
    </source>
</reference>
<accession>A0A2P2N190</accession>
<dbReference type="AlphaFoldDB" id="A0A2P2N190"/>
<protein>
    <submittedName>
        <fullName evidence="1">Uncharacterized protein</fullName>
    </submittedName>
</protein>
<name>A0A2P2N190_RHIMU</name>
<dbReference type="EMBL" id="GGEC01055743">
    <property type="protein sequence ID" value="MBX36227.1"/>
    <property type="molecule type" value="Transcribed_RNA"/>
</dbReference>